<dbReference type="eggNOG" id="COG2706">
    <property type="taxonomic scope" value="Bacteria"/>
</dbReference>
<organism evidence="3 4">
    <name type="scientific">Terriglobus saanensis (strain ATCC BAA-1853 / DSM 23119 / SP1PR4)</name>
    <dbReference type="NCBI Taxonomy" id="401053"/>
    <lineage>
        <taxon>Bacteria</taxon>
        <taxon>Pseudomonadati</taxon>
        <taxon>Acidobacteriota</taxon>
        <taxon>Terriglobia</taxon>
        <taxon>Terriglobales</taxon>
        <taxon>Acidobacteriaceae</taxon>
        <taxon>Terriglobus</taxon>
    </lineage>
</organism>
<dbReference type="EMBL" id="CP002467">
    <property type="protein sequence ID" value="ADV82510.1"/>
    <property type="molecule type" value="Genomic_DNA"/>
</dbReference>
<sequence>MSESSLQSKTFPMTRRAFSTSLAAAATLGASGKASATMTRRSVPGRFAYIGSGEAEAGAIHVVDLSKDGSRVVQTMASASPAHLELHPSGSMLYAVHAVNEWESLPRGAVSAYAIDAETGHLTLQRVQPLALSAINPSHALVTPDGSHLIVAVAGGGSYNVLPLESNGLPLPVSGLFKEVGFSTEAGVGKTSTPSSLVLHSDGRTLVAADTGNESLSTFRLETDTLTPLHRRRVHKGAGPSQMVGHTNARFVYALNSEDGSISVHRIDTSRGQTQASHQRVATNGASTIAMHPSGRFLLTANGARMTAWKIDRSNGRIQPAESLPVEATQIAFDRSGRTIIAAHAPTGRMVRGEFSIANGSISGLTEVGNFSSAHSFAIL</sequence>
<evidence type="ECO:0000256" key="2">
    <source>
        <dbReference type="ARBA" id="ARBA00022526"/>
    </source>
</evidence>
<dbReference type="KEGG" id="tsa:AciPR4_1703"/>
<dbReference type="HOGENOM" id="CLU_727466_0_0_0"/>
<dbReference type="GO" id="GO:0017057">
    <property type="term" value="F:6-phosphogluconolactonase activity"/>
    <property type="evidence" value="ECO:0007669"/>
    <property type="project" value="TreeGrafter"/>
</dbReference>
<dbReference type="SUPFAM" id="SSF51004">
    <property type="entry name" value="C-terminal (heme d1) domain of cytochrome cd1-nitrite reductase"/>
    <property type="match status" value="1"/>
</dbReference>
<proteinExistence type="inferred from homology"/>
<dbReference type="Proteomes" id="UP000006844">
    <property type="component" value="Chromosome"/>
</dbReference>
<dbReference type="RefSeq" id="WP_013568243.1">
    <property type="nucleotide sequence ID" value="NC_014963.1"/>
</dbReference>
<dbReference type="InterPro" id="IPR019405">
    <property type="entry name" value="Lactonase_7-beta_prop"/>
</dbReference>
<name>E8V419_TERSS</name>
<dbReference type="Gene3D" id="2.130.10.10">
    <property type="entry name" value="YVTN repeat-like/Quinoprotein amine dehydrogenase"/>
    <property type="match status" value="1"/>
</dbReference>
<dbReference type="STRING" id="401053.AciPR4_1703"/>
<dbReference type="Pfam" id="PF10282">
    <property type="entry name" value="Lactonase"/>
    <property type="match status" value="1"/>
</dbReference>
<keyword evidence="4" id="KW-1185">Reference proteome</keyword>
<dbReference type="GO" id="GO:0006006">
    <property type="term" value="P:glucose metabolic process"/>
    <property type="evidence" value="ECO:0007669"/>
    <property type="project" value="UniProtKB-KW"/>
</dbReference>
<dbReference type="OrthoDB" id="9790815at2"/>
<keyword evidence="2" id="KW-0119">Carbohydrate metabolism</keyword>
<dbReference type="GO" id="GO:0005829">
    <property type="term" value="C:cytosol"/>
    <property type="evidence" value="ECO:0007669"/>
    <property type="project" value="TreeGrafter"/>
</dbReference>
<gene>
    <name evidence="3" type="ordered locus">AciPR4_1703</name>
</gene>
<protein>
    <recommendedName>
        <fullName evidence="5">Lactonase, 7-bladed beta propeller</fullName>
    </recommendedName>
</protein>
<evidence type="ECO:0000313" key="3">
    <source>
        <dbReference type="EMBL" id="ADV82510.1"/>
    </source>
</evidence>
<dbReference type="AlphaFoldDB" id="E8V419"/>
<dbReference type="PANTHER" id="PTHR30344:SF1">
    <property type="entry name" value="6-PHOSPHOGLUCONOLACTONASE"/>
    <property type="match status" value="1"/>
</dbReference>
<dbReference type="InterPro" id="IPR015943">
    <property type="entry name" value="WD40/YVTN_repeat-like_dom_sf"/>
</dbReference>
<reference evidence="3 4" key="1">
    <citation type="journal article" date="2012" name="Stand. Genomic Sci.">
        <title>Complete genome sequence of Terriglobus saanensis type strain SP1PR4(T), an Acidobacteria from tundra soil.</title>
        <authorList>
            <person name="Rawat S.R."/>
            <person name="Mannisto M.K."/>
            <person name="Starovoytov V."/>
            <person name="Goodwin L."/>
            <person name="Nolan M."/>
            <person name="Hauser L."/>
            <person name="Land M."/>
            <person name="Davenport K.W."/>
            <person name="Woyke T."/>
            <person name="Haggblom M.M."/>
        </authorList>
    </citation>
    <scope>NUCLEOTIDE SEQUENCE</scope>
    <source>
        <strain evidence="4">ATCC BAA-1853 / DSM 23119 / SP1PR4</strain>
    </source>
</reference>
<evidence type="ECO:0000256" key="1">
    <source>
        <dbReference type="ARBA" id="ARBA00005564"/>
    </source>
</evidence>
<accession>E8V419</accession>
<keyword evidence="2" id="KW-0313">Glucose metabolism</keyword>
<dbReference type="PANTHER" id="PTHR30344">
    <property type="entry name" value="6-PHOSPHOGLUCONOLACTONASE-RELATED"/>
    <property type="match status" value="1"/>
</dbReference>
<evidence type="ECO:0000313" key="4">
    <source>
        <dbReference type="Proteomes" id="UP000006844"/>
    </source>
</evidence>
<dbReference type="InterPro" id="IPR006311">
    <property type="entry name" value="TAT_signal"/>
</dbReference>
<dbReference type="PROSITE" id="PS51318">
    <property type="entry name" value="TAT"/>
    <property type="match status" value="1"/>
</dbReference>
<dbReference type="InterPro" id="IPR011048">
    <property type="entry name" value="Haem_d1_sf"/>
</dbReference>
<comment type="similarity">
    <text evidence="1">Belongs to the cycloisomerase 2 family.</text>
</comment>
<dbReference type="InterPro" id="IPR050282">
    <property type="entry name" value="Cycloisomerase_2"/>
</dbReference>
<evidence type="ECO:0008006" key="5">
    <source>
        <dbReference type="Google" id="ProtNLM"/>
    </source>
</evidence>